<evidence type="ECO:0000313" key="7">
    <source>
        <dbReference type="EMBL" id="PHT90196.1"/>
    </source>
</evidence>
<evidence type="ECO:0000256" key="4">
    <source>
        <dbReference type="ARBA" id="ARBA00022989"/>
    </source>
</evidence>
<feature type="transmembrane region" description="Helical" evidence="6">
    <location>
        <begin position="344"/>
        <end position="365"/>
    </location>
</feature>
<feature type="transmembrane region" description="Helical" evidence="6">
    <location>
        <begin position="277"/>
        <end position="296"/>
    </location>
</feature>
<gene>
    <name evidence="7" type="ORF">T459_05309</name>
</gene>
<feature type="transmembrane region" description="Helical" evidence="6">
    <location>
        <begin position="316"/>
        <end position="337"/>
    </location>
</feature>
<feature type="transmembrane region" description="Helical" evidence="6">
    <location>
        <begin position="202"/>
        <end position="220"/>
    </location>
</feature>
<dbReference type="AlphaFoldDB" id="A0A2G3A7H6"/>
<feature type="transmembrane region" description="Helical" evidence="6">
    <location>
        <begin position="144"/>
        <end position="164"/>
    </location>
</feature>
<dbReference type="InterPro" id="IPR030182">
    <property type="entry name" value="PUP_plant"/>
</dbReference>
<reference evidence="7 8" key="1">
    <citation type="journal article" date="2014" name="Nat. Genet.">
        <title>Genome sequence of the hot pepper provides insights into the evolution of pungency in Capsicum species.</title>
        <authorList>
            <person name="Kim S."/>
            <person name="Park M."/>
            <person name="Yeom S.I."/>
            <person name="Kim Y.M."/>
            <person name="Lee J.M."/>
            <person name="Lee H.A."/>
            <person name="Seo E."/>
            <person name="Choi J."/>
            <person name="Cheong K."/>
            <person name="Kim K.T."/>
            <person name="Jung K."/>
            <person name="Lee G.W."/>
            <person name="Oh S.K."/>
            <person name="Bae C."/>
            <person name="Kim S.B."/>
            <person name="Lee H.Y."/>
            <person name="Kim S.Y."/>
            <person name="Kim M.S."/>
            <person name="Kang B.C."/>
            <person name="Jo Y.D."/>
            <person name="Yang H.B."/>
            <person name="Jeong H.J."/>
            <person name="Kang W.H."/>
            <person name="Kwon J.K."/>
            <person name="Shin C."/>
            <person name="Lim J.Y."/>
            <person name="Park J.H."/>
            <person name="Huh J.H."/>
            <person name="Kim J.S."/>
            <person name="Kim B.D."/>
            <person name="Cohen O."/>
            <person name="Paran I."/>
            <person name="Suh M.C."/>
            <person name="Lee S.B."/>
            <person name="Kim Y.K."/>
            <person name="Shin Y."/>
            <person name="Noh S.J."/>
            <person name="Park J."/>
            <person name="Seo Y.S."/>
            <person name="Kwon S.Y."/>
            <person name="Kim H.A."/>
            <person name="Park J.M."/>
            <person name="Kim H.J."/>
            <person name="Choi S.B."/>
            <person name="Bosland P.W."/>
            <person name="Reeves G."/>
            <person name="Jo S.H."/>
            <person name="Lee B.W."/>
            <person name="Cho H.T."/>
            <person name="Choi H.S."/>
            <person name="Lee M.S."/>
            <person name="Yu Y."/>
            <person name="Do Choi Y."/>
            <person name="Park B.S."/>
            <person name="van Deynze A."/>
            <person name="Ashrafi H."/>
            <person name="Hill T."/>
            <person name="Kim W.T."/>
            <person name="Pai H.S."/>
            <person name="Ahn H.K."/>
            <person name="Yeam I."/>
            <person name="Giovannoni J.J."/>
            <person name="Rose J.K."/>
            <person name="Sorensen I."/>
            <person name="Lee S.J."/>
            <person name="Kim R.W."/>
            <person name="Choi I.Y."/>
            <person name="Choi B.S."/>
            <person name="Lim J.S."/>
            <person name="Lee Y.H."/>
            <person name="Choi D."/>
        </authorList>
    </citation>
    <scope>NUCLEOTIDE SEQUENCE [LARGE SCALE GENOMIC DNA]</scope>
    <source>
        <strain evidence="8">cv. CM334</strain>
    </source>
</reference>
<keyword evidence="5 6" id="KW-0472">Membrane</keyword>
<keyword evidence="2 6" id="KW-0813">Transport</keyword>
<dbReference type="GO" id="GO:0016020">
    <property type="term" value="C:membrane"/>
    <property type="evidence" value="ECO:0007669"/>
    <property type="project" value="UniProtKB-SubCell"/>
</dbReference>
<evidence type="ECO:0000256" key="6">
    <source>
        <dbReference type="RuleBase" id="RU368015"/>
    </source>
</evidence>
<evidence type="ECO:0000256" key="5">
    <source>
        <dbReference type="ARBA" id="ARBA00023136"/>
    </source>
</evidence>
<reference evidence="7 8" key="2">
    <citation type="journal article" date="2017" name="Genome Biol.">
        <title>New reference genome sequences of hot pepper reveal the massive evolution of plant disease-resistance genes by retroduplication.</title>
        <authorList>
            <person name="Kim S."/>
            <person name="Park J."/>
            <person name="Yeom S.I."/>
            <person name="Kim Y.M."/>
            <person name="Seo E."/>
            <person name="Kim K.T."/>
            <person name="Kim M.S."/>
            <person name="Lee J.M."/>
            <person name="Cheong K."/>
            <person name="Shin H.S."/>
            <person name="Kim S.B."/>
            <person name="Han K."/>
            <person name="Lee J."/>
            <person name="Park M."/>
            <person name="Lee H.A."/>
            <person name="Lee H.Y."/>
            <person name="Lee Y."/>
            <person name="Oh S."/>
            <person name="Lee J.H."/>
            <person name="Choi E."/>
            <person name="Choi E."/>
            <person name="Lee S.E."/>
            <person name="Jeon J."/>
            <person name="Kim H."/>
            <person name="Choi G."/>
            <person name="Song H."/>
            <person name="Lee J."/>
            <person name="Lee S.C."/>
            <person name="Kwon J.K."/>
            <person name="Lee H.Y."/>
            <person name="Koo N."/>
            <person name="Hong Y."/>
            <person name="Kim R.W."/>
            <person name="Kang W.H."/>
            <person name="Huh J.H."/>
            <person name="Kang B.C."/>
            <person name="Yang T.J."/>
            <person name="Lee Y.H."/>
            <person name="Bennetzen J.L."/>
            <person name="Choi D."/>
        </authorList>
    </citation>
    <scope>NUCLEOTIDE SEQUENCE [LARGE SCALE GENOMIC DNA]</scope>
    <source>
        <strain evidence="8">cv. CM334</strain>
    </source>
</reference>
<accession>A0A2G3A7H6</accession>
<dbReference type="Pfam" id="PF16913">
    <property type="entry name" value="PUNUT"/>
    <property type="match status" value="1"/>
</dbReference>
<comment type="similarity">
    <text evidence="1 6">Belongs to the purine permeases (TC 2.A.7.14) family.</text>
</comment>
<evidence type="ECO:0000256" key="2">
    <source>
        <dbReference type="ARBA" id="ARBA00022448"/>
    </source>
</evidence>
<dbReference type="Proteomes" id="UP000222542">
    <property type="component" value="Unassembled WGS sequence"/>
</dbReference>
<dbReference type="EMBL" id="AYRZ02000002">
    <property type="protein sequence ID" value="PHT90196.1"/>
    <property type="molecule type" value="Genomic_DNA"/>
</dbReference>
<evidence type="ECO:0000256" key="3">
    <source>
        <dbReference type="ARBA" id="ARBA00022692"/>
    </source>
</evidence>
<evidence type="ECO:0000256" key="1">
    <source>
        <dbReference type="ARBA" id="ARBA00006213"/>
    </source>
</evidence>
<keyword evidence="4 6" id="KW-1133">Transmembrane helix</keyword>
<sequence length="422" mass="47588">MGEPQVEKQHNISCKLNYFTLSSFLCFTNSIRLLVFDYFPLFHIVEEEARSNKEPDNYMANNLTSWRAKYKRWLEIGFHSILVLICLSVATLLGELYYKEGGKSTWMNSLIQTVGFPVLLPIIFMKNKGSQVDTTHSNNKNPSVWMFLFVYVFLGFLLGGSSMLNAVGLLHLPVSTFSLISASQLGFNTLFSYFLNAQKITAYIANSIILLTISSILLVFQPDDSSSGGSSKGKGYVLVGFICTLFGAAGYALLLSSTERIFRNIMKKRTMKEVMNVVIWQSFFATLMMLIGLFASGEWKWIRSEMHEYKLGKVSYIMTLVWNALSWQIYTIGLLSLIMKVSALFANVITTLSVPLIPVLAVIVFHEKMSGVKVVSMILAIWGFLSYGYQQYLDEINLKADLSKAKEESEVSLVERGLSRRA</sequence>
<dbReference type="GO" id="GO:0022857">
    <property type="term" value="F:transmembrane transporter activity"/>
    <property type="evidence" value="ECO:0000318"/>
    <property type="project" value="GO_Central"/>
</dbReference>
<dbReference type="GO" id="GO:0015211">
    <property type="term" value="F:purine nucleoside transmembrane transporter activity"/>
    <property type="evidence" value="ECO:0007669"/>
    <property type="project" value="UniProtKB-UniRule"/>
</dbReference>
<keyword evidence="3 6" id="KW-0812">Transmembrane</keyword>
<dbReference type="OMA" id="MNASKIF"/>
<evidence type="ECO:0000313" key="8">
    <source>
        <dbReference type="Proteomes" id="UP000222542"/>
    </source>
</evidence>
<dbReference type="GO" id="GO:0005345">
    <property type="term" value="F:purine nucleobase transmembrane transporter activity"/>
    <property type="evidence" value="ECO:0007669"/>
    <property type="project" value="UniProtKB-UniRule"/>
</dbReference>
<dbReference type="PANTHER" id="PTHR31376">
    <property type="entry name" value="OS09G0467300 PROTEIN-RELATED"/>
    <property type="match status" value="1"/>
</dbReference>
<proteinExistence type="inferred from homology"/>
<comment type="caution">
    <text evidence="7">The sequence shown here is derived from an EMBL/GenBank/DDBJ whole genome shotgun (WGS) entry which is preliminary data.</text>
</comment>
<feature type="transmembrane region" description="Helical" evidence="6">
    <location>
        <begin position="371"/>
        <end position="389"/>
    </location>
</feature>
<feature type="transmembrane region" description="Helical" evidence="6">
    <location>
        <begin position="73"/>
        <end position="94"/>
    </location>
</feature>
<feature type="transmembrane region" description="Helical" evidence="6">
    <location>
        <begin position="106"/>
        <end position="124"/>
    </location>
</feature>
<feature type="transmembrane region" description="Helical" evidence="6">
    <location>
        <begin position="235"/>
        <end position="256"/>
    </location>
</feature>
<name>A0A2G3A7H6_CAPAN</name>
<dbReference type="PANTHER" id="PTHR31376:SF39">
    <property type="entry name" value="PURINE PERMEASE-RELATED"/>
    <property type="match status" value="1"/>
</dbReference>
<comment type="subcellular location">
    <subcellularLocation>
        <location evidence="6">Membrane</location>
        <topology evidence="6">Multi-pass membrane protein</topology>
    </subcellularLocation>
</comment>
<protein>
    <recommendedName>
        <fullName evidence="6">Probable purine permease</fullName>
    </recommendedName>
</protein>
<dbReference type="STRING" id="4072.A0A2G3A7H6"/>
<feature type="transmembrane region" description="Helical" evidence="6">
    <location>
        <begin position="176"/>
        <end position="195"/>
    </location>
</feature>
<organism evidence="7 8">
    <name type="scientific">Capsicum annuum</name>
    <name type="common">Capsicum pepper</name>
    <dbReference type="NCBI Taxonomy" id="4072"/>
    <lineage>
        <taxon>Eukaryota</taxon>
        <taxon>Viridiplantae</taxon>
        <taxon>Streptophyta</taxon>
        <taxon>Embryophyta</taxon>
        <taxon>Tracheophyta</taxon>
        <taxon>Spermatophyta</taxon>
        <taxon>Magnoliopsida</taxon>
        <taxon>eudicotyledons</taxon>
        <taxon>Gunneridae</taxon>
        <taxon>Pentapetalae</taxon>
        <taxon>asterids</taxon>
        <taxon>lamiids</taxon>
        <taxon>Solanales</taxon>
        <taxon>Solanaceae</taxon>
        <taxon>Solanoideae</taxon>
        <taxon>Capsiceae</taxon>
        <taxon>Capsicum</taxon>
    </lineage>
</organism>
<keyword evidence="8" id="KW-1185">Reference proteome</keyword>
<dbReference type="Gramene" id="PHT90196">
    <property type="protein sequence ID" value="PHT90196"/>
    <property type="gene ID" value="T459_05309"/>
</dbReference>